<evidence type="ECO:0000313" key="3">
    <source>
        <dbReference type="Proteomes" id="UP000198878"/>
    </source>
</evidence>
<keyword evidence="1" id="KW-0812">Transmembrane</keyword>
<keyword evidence="3" id="KW-1185">Reference proteome</keyword>
<gene>
    <name evidence="2" type="ORF">SAMN05421837_101666</name>
</gene>
<reference evidence="3" key="1">
    <citation type="submission" date="2016-10" db="EMBL/GenBank/DDBJ databases">
        <authorList>
            <person name="Varghese N."/>
            <person name="Submissions S."/>
        </authorList>
    </citation>
    <scope>NUCLEOTIDE SEQUENCE [LARGE SCALE GENOMIC DNA]</scope>
    <source>
        <strain evidence="3">DSM 44654</strain>
    </source>
</reference>
<feature type="transmembrane region" description="Helical" evidence="1">
    <location>
        <begin position="23"/>
        <end position="44"/>
    </location>
</feature>
<sequence>MSVVKEKAKRVQRGYAGQADRPLAGYLGVMGAYGTLVGGLTALGRVLGKRLPSRFGAGDTVLLGTATFKASRLLAKDAVTSPLRAPFTRYEEPAGDDELNESVPAKGHVKHAVGELLTCPFCLNVWVGTGLAAGLVIAPKPTRLAATVLTAVGVADALHLLYDAGKKLASG</sequence>
<dbReference type="RefSeq" id="WP_208608122.1">
    <property type="nucleotide sequence ID" value="NZ_FNUJ01000001.1"/>
</dbReference>
<dbReference type="Pfam" id="PF07098">
    <property type="entry name" value="DUF1360"/>
    <property type="match status" value="1"/>
</dbReference>
<evidence type="ECO:0000313" key="2">
    <source>
        <dbReference type="EMBL" id="SEF21006.1"/>
    </source>
</evidence>
<keyword evidence="1" id="KW-1133">Transmembrane helix</keyword>
<proteinExistence type="predicted"/>
<dbReference type="AlphaFoldDB" id="A0A1H5Q4J2"/>
<organism evidence="2 3">
    <name type="scientific">Amycolatopsis pretoriensis</name>
    <dbReference type="NCBI Taxonomy" id="218821"/>
    <lineage>
        <taxon>Bacteria</taxon>
        <taxon>Bacillati</taxon>
        <taxon>Actinomycetota</taxon>
        <taxon>Actinomycetes</taxon>
        <taxon>Pseudonocardiales</taxon>
        <taxon>Pseudonocardiaceae</taxon>
        <taxon>Amycolatopsis</taxon>
    </lineage>
</organism>
<dbReference type="EMBL" id="FNUJ01000001">
    <property type="protein sequence ID" value="SEF21006.1"/>
    <property type="molecule type" value="Genomic_DNA"/>
</dbReference>
<protein>
    <recommendedName>
        <fullName evidence="4">DUF1360 domain-containing protein</fullName>
    </recommendedName>
</protein>
<evidence type="ECO:0008006" key="4">
    <source>
        <dbReference type="Google" id="ProtNLM"/>
    </source>
</evidence>
<dbReference type="InterPro" id="IPR010773">
    <property type="entry name" value="Mycophage_PG1_Gp7"/>
</dbReference>
<dbReference type="STRING" id="218821.SAMN05421837_101666"/>
<keyword evidence="1" id="KW-0472">Membrane</keyword>
<evidence type="ECO:0000256" key="1">
    <source>
        <dbReference type="SAM" id="Phobius"/>
    </source>
</evidence>
<dbReference type="Proteomes" id="UP000198878">
    <property type="component" value="Unassembled WGS sequence"/>
</dbReference>
<name>A0A1H5Q4J2_9PSEU</name>
<accession>A0A1H5Q4J2</accession>